<dbReference type="GO" id="GO:0016740">
    <property type="term" value="F:transferase activity"/>
    <property type="evidence" value="ECO:0007669"/>
    <property type="project" value="UniProtKB-KW"/>
</dbReference>
<evidence type="ECO:0000313" key="2">
    <source>
        <dbReference type="EMBL" id="HEN16375.1"/>
    </source>
</evidence>
<dbReference type="InterPro" id="IPR008930">
    <property type="entry name" value="Terpenoid_cyclase/PrenylTrfase"/>
</dbReference>
<reference evidence="2" key="1">
    <citation type="journal article" date="2020" name="mSystems">
        <title>Genome- and Community-Level Interaction Insights into Carbon Utilization and Element Cycling Functions of Hydrothermarchaeota in Hydrothermal Sediment.</title>
        <authorList>
            <person name="Zhou Z."/>
            <person name="Liu Y."/>
            <person name="Xu W."/>
            <person name="Pan J."/>
            <person name="Luo Z.H."/>
            <person name="Li M."/>
        </authorList>
    </citation>
    <scope>NUCLEOTIDE SEQUENCE [LARGE SCALE GENOMIC DNA]</scope>
    <source>
        <strain evidence="2">SpSt-339</strain>
    </source>
</reference>
<accession>A0A7C2P755</accession>
<protein>
    <submittedName>
        <fullName evidence="2">Prenyltransferase</fullName>
    </submittedName>
</protein>
<proteinExistence type="predicted"/>
<organism evidence="2">
    <name type="scientific">Schlesneria paludicola</name>
    <dbReference type="NCBI Taxonomy" id="360056"/>
    <lineage>
        <taxon>Bacteria</taxon>
        <taxon>Pseudomonadati</taxon>
        <taxon>Planctomycetota</taxon>
        <taxon>Planctomycetia</taxon>
        <taxon>Planctomycetales</taxon>
        <taxon>Planctomycetaceae</taxon>
        <taxon>Schlesneria</taxon>
    </lineage>
</organism>
<dbReference type="SUPFAM" id="SSF48239">
    <property type="entry name" value="Terpenoid cyclases/Protein prenyltransferases"/>
    <property type="match status" value="1"/>
</dbReference>
<dbReference type="AlphaFoldDB" id="A0A7C2P755"/>
<dbReference type="Gene3D" id="1.50.10.20">
    <property type="match status" value="2"/>
</dbReference>
<keyword evidence="1" id="KW-0732">Signal</keyword>
<feature type="signal peptide" evidence="1">
    <location>
        <begin position="1"/>
        <end position="21"/>
    </location>
</feature>
<sequence>MTTRCAPPLLLVLSLTGPLSAADPAADLLQPQAIDREVDAAVVRAVQFLAESQRPSGGWYLDMYNGETTSAAALSLMALLAAGHSPGEEPYAGTFRRGVGYLLDHQQPTGLIVDKTGHGPLYCHGISTLALAEIAGQAEPSQAAAIRHALERAVFALLQAQAVPKDDRHAGGWRYTLTSNDSDLSVTAWQLLALRAAKNVGCDIPADAIDDAVGYVKQCAARQRGGFGYQPGGGSTPTMTAAGITALQVCGEHDAPELSQAIPVLTDRLPRYRERYFFYGAYYASVALHQQGGDAWTNNKDSLFREILLRQNRDGSWNGVDGSEKPLGKVYATSLAVLALTVEYGYLPIYQK</sequence>
<dbReference type="EMBL" id="DSOK01000357">
    <property type="protein sequence ID" value="HEN16375.1"/>
    <property type="molecule type" value="Genomic_DNA"/>
</dbReference>
<gene>
    <name evidence="2" type="ORF">ENQ76_13010</name>
</gene>
<comment type="caution">
    <text evidence="2">The sequence shown here is derived from an EMBL/GenBank/DDBJ whole genome shotgun (WGS) entry which is preliminary data.</text>
</comment>
<name>A0A7C2P755_9PLAN</name>
<feature type="chain" id="PRO_5027654261" evidence="1">
    <location>
        <begin position="22"/>
        <end position="352"/>
    </location>
</feature>
<keyword evidence="2" id="KW-0808">Transferase</keyword>
<evidence type="ECO:0000256" key="1">
    <source>
        <dbReference type="SAM" id="SignalP"/>
    </source>
</evidence>